<dbReference type="OrthoDB" id="4500247at2"/>
<dbReference type="InterPro" id="IPR006119">
    <property type="entry name" value="Resolv_N"/>
</dbReference>
<evidence type="ECO:0000259" key="2">
    <source>
        <dbReference type="PROSITE" id="PS51737"/>
    </source>
</evidence>
<evidence type="ECO:0000259" key="1">
    <source>
        <dbReference type="PROSITE" id="PS51736"/>
    </source>
</evidence>
<reference evidence="3 4" key="1">
    <citation type="submission" date="2016-06" db="EMBL/GenBank/DDBJ databases">
        <authorList>
            <person name="Kjaerup R.B."/>
            <person name="Dalgaard T.S."/>
            <person name="Juul-Madsen H.R."/>
        </authorList>
    </citation>
    <scope>NUCLEOTIDE SEQUENCE [LARGE SCALE GENOMIC DNA]</scope>
    <source>
        <strain evidence="3 4">DSM 43363</strain>
    </source>
</reference>
<proteinExistence type="predicted"/>
<dbReference type="CDD" id="cd00338">
    <property type="entry name" value="Ser_Recombinase"/>
    <property type="match status" value="1"/>
</dbReference>
<dbReference type="EMBL" id="FMIC01000002">
    <property type="protein sequence ID" value="SCL61081.1"/>
    <property type="molecule type" value="Genomic_DNA"/>
</dbReference>
<organism evidence="3 4">
    <name type="scientific">Micromonospora peucetia</name>
    <dbReference type="NCBI Taxonomy" id="47871"/>
    <lineage>
        <taxon>Bacteria</taxon>
        <taxon>Bacillati</taxon>
        <taxon>Actinomycetota</taxon>
        <taxon>Actinomycetes</taxon>
        <taxon>Micromonosporales</taxon>
        <taxon>Micromonosporaceae</taxon>
        <taxon>Micromonospora</taxon>
    </lineage>
</organism>
<dbReference type="SMART" id="SM00857">
    <property type="entry name" value="Resolvase"/>
    <property type="match status" value="1"/>
</dbReference>
<dbReference type="RefSeq" id="WP_091626793.1">
    <property type="nucleotide sequence ID" value="NZ_FMIC01000002.1"/>
</dbReference>
<sequence>MPDSRAVDVVDLYLRKSTKDEGRSVERQLGELTDAAESEDLTIGRVFVDPDFSASRHRRRERPDFAALVEYIRSGACRVLGLFEVSRGSRDAAEWFAFLDLCRARGVRIWVSTHERVYDLSRRRDWRALADEGVDAADESEKIRERVLSGKRKAAREGKPSGRLQYGFTRLYDEKGRFVRQEAHPEQAPVVREMVRRITEGESLTAIARDLNERSLTMPGGAPWAGRFVRQMVLRPSYAGRIVHQGQDVGPASWEPIVDVDQWRKAVALLTRPERRTTTRGTELAHWLTNAVACGTCRTTKLRARTGGTKRPRVTYQCDGCGMVVSAVALEDFVEKVLLARLGRPDAAALLTRRTDDAATAAAEKELADLRGELEEWKALAKARKVSPASFAEFEADLLPQIERAEEKLRRLTVPPENADLSMSGVPARWPDLPAELKRRYVRALVDLMVHPAARRGPVFDPARLGASRWTGDALTWAEHWEAEGLAA</sequence>
<dbReference type="Proteomes" id="UP000199343">
    <property type="component" value="Unassembled WGS sequence"/>
</dbReference>
<dbReference type="PANTHER" id="PTHR30461:SF23">
    <property type="entry name" value="DNA RECOMBINASE-RELATED"/>
    <property type="match status" value="1"/>
</dbReference>
<evidence type="ECO:0000313" key="3">
    <source>
        <dbReference type="EMBL" id="SCL61081.1"/>
    </source>
</evidence>
<accession>A0A1C6V411</accession>
<dbReference type="InterPro" id="IPR011109">
    <property type="entry name" value="DNA_bind_recombinase_dom"/>
</dbReference>
<dbReference type="SUPFAM" id="SSF53041">
    <property type="entry name" value="Resolvase-like"/>
    <property type="match status" value="1"/>
</dbReference>
<evidence type="ECO:0000313" key="4">
    <source>
        <dbReference type="Proteomes" id="UP000199343"/>
    </source>
</evidence>
<dbReference type="Gene3D" id="3.90.1750.20">
    <property type="entry name" value="Putative Large Serine Recombinase, Chain B, Domain 2"/>
    <property type="match status" value="1"/>
</dbReference>
<dbReference type="PANTHER" id="PTHR30461">
    <property type="entry name" value="DNA-INVERTASE FROM LAMBDOID PROPHAGE"/>
    <property type="match status" value="1"/>
</dbReference>
<dbReference type="PROSITE" id="PS51736">
    <property type="entry name" value="RECOMBINASES_3"/>
    <property type="match status" value="1"/>
</dbReference>
<dbReference type="GO" id="GO:0000150">
    <property type="term" value="F:DNA strand exchange activity"/>
    <property type="evidence" value="ECO:0007669"/>
    <property type="project" value="InterPro"/>
</dbReference>
<dbReference type="AlphaFoldDB" id="A0A1C6V411"/>
<dbReference type="Pfam" id="PF07508">
    <property type="entry name" value="Recombinase"/>
    <property type="match status" value="1"/>
</dbReference>
<dbReference type="InterPro" id="IPR050639">
    <property type="entry name" value="SSR_resolvase"/>
</dbReference>
<name>A0A1C6V411_9ACTN</name>
<dbReference type="InterPro" id="IPR036162">
    <property type="entry name" value="Resolvase-like_N_sf"/>
</dbReference>
<gene>
    <name evidence="3" type="ORF">GA0070608_2412</name>
</gene>
<dbReference type="PROSITE" id="PS51737">
    <property type="entry name" value="RECOMBINASE_DNA_BIND"/>
    <property type="match status" value="1"/>
</dbReference>
<feature type="domain" description="Recombinase" evidence="2">
    <location>
        <begin position="165"/>
        <end position="276"/>
    </location>
</feature>
<dbReference type="STRING" id="47871.GA0070608_2412"/>
<dbReference type="InterPro" id="IPR038109">
    <property type="entry name" value="DNA_bind_recomb_sf"/>
</dbReference>
<dbReference type="Gene3D" id="3.40.50.1390">
    <property type="entry name" value="Resolvase, N-terminal catalytic domain"/>
    <property type="match status" value="1"/>
</dbReference>
<dbReference type="Pfam" id="PF00239">
    <property type="entry name" value="Resolvase"/>
    <property type="match status" value="1"/>
</dbReference>
<feature type="domain" description="Resolvase/invertase-type recombinase catalytic" evidence="1">
    <location>
        <begin position="9"/>
        <end position="158"/>
    </location>
</feature>
<dbReference type="GO" id="GO:0003677">
    <property type="term" value="F:DNA binding"/>
    <property type="evidence" value="ECO:0007669"/>
    <property type="project" value="InterPro"/>
</dbReference>
<protein>
    <submittedName>
        <fullName evidence="3">Site-specific DNA recombinase</fullName>
    </submittedName>
</protein>